<accession>A0A9N9BL72</accession>
<evidence type="ECO:0000313" key="3">
    <source>
        <dbReference type="Proteomes" id="UP000789572"/>
    </source>
</evidence>
<name>A0A9N9BL72_9GLOM</name>
<organism evidence="2 3">
    <name type="scientific">Paraglomus occultum</name>
    <dbReference type="NCBI Taxonomy" id="144539"/>
    <lineage>
        <taxon>Eukaryota</taxon>
        <taxon>Fungi</taxon>
        <taxon>Fungi incertae sedis</taxon>
        <taxon>Mucoromycota</taxon>
        <taxon>Glomeromycotina</taxon>
        <taxon>Glomeromycetes</taxon>
        <taxon>Paraglomerales</taxon>
        <taxon>Paraglomeraceae</taxon>
        <taxon>Paraglomus</taxon>
    </lineage>
</organism>
<sequence>MSIASLLGNESPSTEQMPSIKKESRYNNPNDPYEGAMDYPQYGVESENLSRKTHKRLSGSSSMPSMSARVSQKSTQKQSKRPSPETPDYSRAKMFRTDEMSPHTHQVSGKLSELMDPATSEDRKPVVGSGSHQVEWERSPQYTHGRRLSNSPMSEPHANRYHPPQPVPKNSSAFNEPGKPSKYGPYDNRPQLKSPPQVQNGYPSIGMHTCEQQDSLHQSHVHQSHLHQTQMHHPQPNGLLGSREPSAFTNIFPKKYHEMKSDPKLKRNATHAYITYMIYTNQMSQERIKDSMLPQAQQIAPRPPVMHNSTSPLINNDHMVSDSDGQMITPNGVGIYGSRVDHPNYSMSNHGVGYPHPSEQIHRRSSAPVHAESPTPIISNPRSQVYHPHHRQPPPPPPPASVNAPSVMPQPPPSQPQSQQARHSIHPHSPGLLPVQQQAPPHPHAVNAPPPAPNRHYSLPDIRTPMNDQPRPPTLSPTLRGNSSSLPPIQPGASHQSHSMHYPQQNSTQYMPSPGQPIGPPTQPSQPPPGAHPYRDSVSKTHAHPSSMPQSPSLNPSVSRSSAPAAYLPHIPPQPATRLPSVNMQSGDHNVPNNSLMMNQPPMSSNFLRHDGPQGQNPGYVGNNVNGHPHHVNIGNVQVPVGGGGVPLGPPMNGRVGHNGYYH</sequence>
<feature type="compositionally biased region" description="Low complexity" evidence="1">
    <location>
        <begin position="551"/>
        <end position="564"/>
    </location>
</feature>
<feature type="compositionally biased region" description="Low complexity" evidence="1">
    <location>
        <begin position="58"/>
        <end position="67"/>
    </location>
</feature>
<feature type="compositionally biased region" description="Pro residues" evidence="1">
    <location>
        <begin position="514"/>
        <end position="531"/>
    </location>
</feature>
<protein>
    <submittedName>
        <fullName evidence="2">8720_t:CDS:1</fullName>
    </submittedName>
</protein>
<proteinExistence type="predicted"/>
<comment type="caution">
    <text evidence="2">The sequence shown here is derived from an EMBL/GenBank/DDBJ whole genome shotgun (WGS) entry which is preliminary data.</text>
</comment>
<keyword evidence="3" id="KW-1185">Reference proteome</keyword>
<evidence type="ECO:0000313" key="2">
    <source>
        <dbReference type="EMBL" id="CAG8571926.1"/>
    </source>
</evidence>
<reference evidence="2" key="1">
    <citation type="submission" date="2021-06" db="EMBL/GenBank/DDBJ databases">
        <authorList>
            <person name="Kallberg Y."/>
            <person name="Tangrot J."/>
            <person name="Rosling A."/>
        </authorList>
    </citation>
    <scope>NUCLEOTIDE SEQUENCE</scope>
    <source>
        <strain evidence="2">IA702</strain>
    </source>
</reference>
<feature type="compositionally biased region" description="Basic and acidic residues" evidence="1">
    <location>
        <begin position="88"/>
        <end position="102"/>
    </location>
</feature>
<feature type="region of interest" description="Disordered" evidence="1">
    <location>
        <begin position="327"/>
        <end position="591"/>
    </location>
</feature>
<dbReference type="OrthoDB" id="2246292at2759"/>
<dbReference type="AlphaFoldDB" id="A0A9N9BL72"/>
<dbReference type="EMBL" id="CAJVPJ010001031">
    <property type="protein sequence ID" value="CAG8571926.1"/>
    <property type="molecule type" value="Genomic_DNA"/>
</dbReference>
<evidence type="ECO:0000256" key="1">
    <source>
        <dbReference type="SAM" id="MobiDB-lite"/>
    </source>
</evidence>
<feature type="compositionally biased region" description="Polar residues" evidence="1">
    <location>
        <begin position="476"/>
        <end position="511"/>
    </location>
</feature>
<feature type="region of interest" description="Disordered" evidence="1">
    <location>
        <begin position="1"/>
        <end position="242"/>
    </location>
</feature>
<dbReference type="Proteomes" id="UP000789572">
    <property type="component" value="Unassembled WGS sequence"/>
</dbReference>
<feature type="compositionally biased region" description="Pro residues" evidence="1">
    <location>
        <begin position="440"/>
        <end position="453"/>
    </location>
</feature>
<feature type="compositionally biased region" description="Polar residues" evidence="1">
    <location>
        <begin position="580"/>
        <end position="591"/>
    </location>
</feature>
<feature type="compositionally biased region" description="Polar residues" evidence="1">
    <location>
        <begin position="8"/>
        <end position="17"/>
    </location>
</feature>
<feature type="compositionally biased region" description="Polar residues" evidence="1">
    <location>
        <begin position="68"/>
        <end position="77"/>
    </location>
</feature>
<gene>
    <name evidence="2" type="ORF">POCULU_LOCUS6040</name>
</gene>